<keyword evidence="5" id="KW-1185">Reference proteome</keyword>
<dbReference type="Proteomes" id="UP000289805">
    <property type="component" value="Unassembled WGS sequence"/>
</dbReference>
<dbReference type="EMBL" id="SDJQ01000022">
    <property type="protein sequence ID" value="RXR31897.1"/>
    <property type="molecule type" value="Genomic_DNA"/>
</dbReference>
<dbReference type="EMBL" id="SDJR01000011">
    <property type="protein sequence ID" value="RXR23157.1"/>
    <property type="molecule type" value="Genomic_DNA"/>
</dbReference>
<comment type="caution">
    <text evidence="3">The sequence shown here is derived from an EMBL/GenBank/DDBJ whole genome shotgun (WGS) entry which is preliminary data.</text>
</comment>
<dbReference type="STRING" id="1713.GCA_000718325_03059"/>
<accession>A0A4Q1KPJ7</accession>
<feature type="region of interest" description="Disordered" evidence="1">
    <location>
        <begin position="38"/>
        <end position="71"/>
    </location>
</feature>
<evidence type="ECO:0000256" key="1">
    <source>
        <dbReference type="SAM" id="MobiDB-lite"/>
    </source>
</evidence>
<proteinExistence type="predicted"/>
<evidence type="ECO:0000313" key="2">
    <source>
        <dbReference type="EMBL" id="RXR23157.1"/>
    </source>
</evidence>
<reference evidence="4 5" key="1">
    <citation type="submission" date="2019-01" db="EMBL/GenBank/DDBJ databases">
        <title>Oerskovia turbata Genome sequencing and assembly.</title>
        <authorList>
            <person name="Dou T."/>
        </authorList>
    </citation>
    <scope>NUCLEOTIDE SEQUENCE [LARGE SCALE GENOMIC DNA]</scope>
    <source>
        <strain evidence="3 4">JCM12123</strain>
        <strain evidence="2 5">JCM3160</strain>
    </source>
</reference>
<name>A0A4Q1KPJ7_9CELL</name>
<dbReference type="AlphaFoldDB" id="A0A4Q1KPJ7"/>
<dbReference type="RefSeq" id="WP_129429613.1">
    <property type="nucleotide sequence ID" value="NZ_JOFV01000016.1"/>
</dbReference>
<gene>
    <name evidence="2" type="ORF">EQW73_15570</name>
    <name evidence="3" type="ORF">EQW78_15740</name>
</gene>
<organism evidence="3 4">
    <name type="scientific">Oerskovia turbata</name>
    <dbReference type="NCBI Taxonomy" id="1713"/>
    <lineage>
        <taxon>Bacteria</taxon>
        <taxon>Bacillati</taxon>
        <taxon>Actinomycetota</taxon>
        <taxon>Actinomycetes</taxon>
        <taxon>Micrococcales</taxon>
        <taxon>Cellulomonadaceae</taxon>
        <taxon>Oerskovia</taxon>
    </lineage>
</organism>
<evidence type="ECO:0000313" key="5">
    <source>
        <dbReference type="Proteomes" id="UP000290517"/>
    </source>
</evidence>
<dbReference type="Proteomes" id="UP000290517">
    <property type="component" value="Unassembled WGS sequence"/>
</dbReference>
<dbReference type="OrthoDB" id="5145397at2"/>
<evidence type="ECO:0000313" key="4">
    <source>
        <dbReference type="Proteomes" id="UP000289805"/>
    </source>
</evidence>
<sequence>MRRSSPSFETPSGRRRPVPVLVASACLLAGVLAGCTDPVDGAGPGPGAEAPSSDRLDLPVDGASAPEASLPTFDDSSVAGSLVVGFPVDVVPVPPDADVLASSATDVEGVPLRQVTLNLSSPATVQEVLDFYTASMTAAGFAALPGSVPGGLSGQVAFNRATPDGATETLSVGVLDTTDARLVTVSGQVIPPA</sequence>
<evidence type="ECO:0000313" key="3">
    <source>
        <dbReference type="EMBL" id="RXR31897.1"/>
    </source>
</evidence>
<dbReference type="PROSITE" id="PS51257">
    <property type="entry name" value="PROKAR_LIPOPROTEIN"/>
    <property type="match status" value="1"/>
</dbReference>
<protein>
    <submittedName>
        <fullName evidence="3">Uncharacterized protein</fullName>
    </submittedName>
</protein>